<dbReference type="AlphaFoldDB" id="A0A392UK03"/>
<evidence type="ECO:0000313" key="3">
    <source>
        <dbReference type="Proteomes" id="UP000265520"/>
    </source>
</evidence>
<sequence>MQHVTGDGGVNMVTTTDLDPIEEFQDRR</sequence>
<proteinExistence type="predicted"/>
<protein>
    <submittedName>
        <fullName evidence="2">Uncharacterized protein</fullName>
    </submittedName>
</protein>
<feature type="non-terminal residue" evidence="2">
    <location>
        <position position="28"/>
    </location>
</feature>
<evidence type="ECO:0000313" key="2">
    <source>
        <dbReference type="EMBL" id="MCI72776.1"/>
    </source>
</evidence>
<reference evidence="2 3" key="1">
    <citation type="journal article" date="2018" name="Front. Plant Sci.">
        <title>Red Clover (Trifolium pratense) and Zigzag Clover (T. medium) - A Picture of Genomic Similarities and Differences.</title>
        <authorList>
            <person name="Dluhosova J."/>
            <person name="Istvanek J."/>
            <person name="Nedelnik J."/>
            <person name="Repkova J."/>
        </authorList>
    </citation>
    <scope>NUCLEOTIDE SEQUENCE [LARGE SCALE GENOMIC DNA]</scope>
    <source>
        <strain evidence="3">cv. 10/8</strain>
        <tissue evidence="2">Leaf</tissue>
    </source>
</reference>
<dbReference type="EMBL" id="LXQA010825048">
    <property type="protein sequence ID" value="MCI72776.1"/>
    <property type="molecule type" value="Genomic_DNA"/>
</dbReference>
<organism evidence="2 3">
    <name type="scientific">Trifolium medium</name>
    <dbReference type="NCBI Taxonomy" id="97028"/>
    <lineage>
        <taxon>Eukaryota</taxon>
        <taxon>Viridiplantae</taxon>
        <taxon>Streptophyta</taxon>
        <taxon>Embryophyta</taxon>
        <taxon>Tracheophyta</taxon>
        <taxon>Spermatophyta</taxon>
        <taxon>Magnoliopsida</taxon>
        <taxon>eudicotyledons</taxon>
        <taxon>Gunneridae</taxon>
        <taxon>Pentapetalae</taxon>
        <taxon>rosids</taxon>
        <taxon>fabids</taxon>
        <taxon>Fabales</taxon>
        <taxon>Fabaceae</taxon>
        <taxon>Papilionoideae</taxon>
        <taxon>50 kb inversion clade</taxon>
        <taxon>NPAAA clade</taxon>
        <taxon>Hologalegina</taxon>
        <taxon>IRL clade</taxon>
        <taxon>Trifolieae</taxon>
        <taxon>Trifolium</taxon>
    </lineage>
</organism>
<accession>A0A392UK03</accession>
<feature type="region of interest" description="Disordered" evidence="1">
    <location>
        <begin position="1"/>
        <end position="28"/>
    </location>
</feature>
<feature type="compositionally biased region" description="Acidic residues" evidence="1">
    <location>
        <begin position="19"/>
        <end position="28"/>
    </location>
</feature>
<keyword evidence="3" id="KW-1185">Reference proteome</keyword>
<name>A0A392UK03_9FABA</name>
<evidence type="ECO:0000256" key="1">
    <source>
        <dbReference type="SAM" id="MobiDB-lite"/>
    </source>
</evidence>
<dbReference type="Proteomes" id="UP000265520">
    <property type="component" value="Unassembled WGS sequence"/>
</dbReference>
<comment type="caution">
    <text evidence="2">The sequence shown here is derived from an EMBL/GenBank/DDBJ whole genome shotgun (WGS) entry which is preliminary data.</text>
</comment>